<name>A0ABT1BTF4_9BACT</name>
<feature type="transmembrane region" description="Helical" evidence="1">
    <location>
        <begin position="15"/>
        <end position="36"/>
    </location>
</feature>
<keyword evidence="1" id="KW-0472">Membrane</keyword>
<keyword evidence="1" id="KW-0812">Transmembrane</keyword>
<dbReference type="RefSeq" id="WP_252759716.1">
    <property type="nucleotide sequence ID" value="NZ_JAMXLY010000001.1"/>
</dbReference>
<dbReference type="Pfam" id="PF14014">
    <property type="entry name" value="DUF4230"/>
    <property type="match status" value="1"/>
</dbReference>
<evidence type="ECO:0000313" key="3">
    <source>
        <dbReference type="Proteomes" id="UP001204015"/>
    </source>
</evidence>
<dbReference type="EMBL" id="JAMXLY010000001">
    <property type="protein sequence ID" value="MCO6024360.1"/>
    <property type="molecule type" value="Genomic_DNA"/>
</dbReference>
<comment type="caution">
    <text evidence="2">The sequence shown here is derived from an EMBL/GenBank/DDBJ whole genome shotgun (WGS) entry which is preliminary data.</text>
</comment>
<protein>
    <submittedName>
        <fullName evidence="2">DUF4230 domain-containing protein</fullName>
    </submittedName>
</protein>
<accession>A0ABT1BTF4</accession>
<reference evidence="2 3" key="1">
    <citation type="submission" date="2022-06" db="EMBL/GenBank/DDBJ databases">
        <title>A taxonomic note on the genus Prevotella: Description of four novel genera and emended description of the genera Hallella and Xylanibacter.</title>
        <authorList>
            <person name="Hitch T.C.A."/>
        </authorList>
    </citation>
    <scope>NUCLEOTIDE SEQUENCE [LARGE SCALE GENOMIC DNA]</scope>
    <source>
        <strain evidence="2 3">DSM 100619</strain>
    </source>
</reference>
<dbReference type="Proteomes" id="UP001204015">
    <property type="component" value="Unassembled WGS sequence"/>
</dbReference>
<keyword evidence="1" id="KW-1133">Transmembrane helix</keyword>
<gene>
    <name evidence="2" type="ORF">NG821_00620</name>
</gene>
<sequence>MKKNNILSSFLKGTLLKISLLIIGIIVLVFVVRLIVKDNHFSFSQNGNTLITPAQIESIKNIGQWEFLSVSDEELVDTIRHGFFGDDELMNIYYGTIRLGIDMKDTEKNWISRDHDTLTCLLPPIRLLDNEFIDEARTKTFFESGHWNADDHDALYNRAVHLMKKQCLTPDNLASARLNASDRFYNLFKSMGIPFVKIKFADDPQGQRKN</sequence>
<evidence type="ECO:0000313" key="2">
    <source>
        <dbReference type="EMBL" id="MCO6024360.1"/>
    </source>
</evidence>
<proteinExistence type="predicted"/>
<keyword evidence="3" id="KW-1185">Reference proteome</keyword>
<evidence type="ECO:0000256" key="1">
    <source>
        <dbReference type="SAM" id="Phobius"/>
    </source>
</evidence>
<dbReference type="InterPro" id="IPR025324">
    <property type="entry name" value="DUF4230"/>
</dbReference>
<organism evidence="2 3">
    <name type="scientific">Segatella cerevisiae</name>
    <dbReference type="NCBI Taxonomy" id="2053716"/>
    <lineage>
        <taxon>Bacteria</taxon>
        <taxon>Pseudomonadati</taxon>
        <taxon>Bacteroidota</taxon>
        <taxon>Bacteroidia</taxon>
        <taxon>Bacteroidales</taxon>
        <taxon>Prevotellaceae</taxon>
        <taxon>Segatella</taxon>
    </lineage>
</organism>